<dbReference type="AlphaFoldDB" id="A0A839UN57"/>
<organism evidence="2 3">
    <name type="scientific">Simiduia aestuariiviva</name>
    <dbReference type="NCBI Taxonomy" id="1510459"/>
    <lineage>
        <taxon>Bacteria</taxon>
        <taxon>Pseudomonadati</taxon>
        <taxon>Pseudomonadota</taxon>
        <taxon>Gammaproteobacteria</taxon>
        <taxon>Cellvibrionales</taxon>
        <taxon>Cellvibrionaceae</taxon>
        <taxon>Simiduia</taxon>
    </lineage>
</organism>
<dbReference type="RefSeq" id="WP_183907676.1">
    <property type="nucleotide sequence ID" value="NZ_JACHXZ010000001.1"/>
</dbReference>
<dbReference type="EMBL" id="JACHXZ010000001">
    <property type="protein sequence ID" value="MBB3167176.1"/>
    <property type="molecule type" value="Genomic_DNA"/>
</dbReference>
<reference evidence="2 3" key="1">
    <citation type="submission" date="2020-08" db="EMBL/GenBank/DDBJ databases">
        <title>Genomic Encyclopedia of Type Strains, Phase III (KMG-III): the genomes of soil and plant-associated and newly described type strains.</title>
        <authorList>
            <person name="Whitman W."/>
        </authorList>
    </citation>
    <scope>NUCLEOTIDE SEQUENCE [LARGE SCALE GENOMIC DNA]</scope>
    <source>
        <strain evidence="2 3">CECT 8571</strain>
    </source>
</reference>
<keyword evidence="1" id="KW-0732">Signal</keyword>
<gene>
    <name evidence="2" type="ORF">FHS30_000352</name>
</gene>
<feature type="chain" id="PRO_5032335417" evidence="1">
    <location>
        <begin position="22"/>
        <end position="133"/>
    </location>
</feature>
<dbReference type="Proteomes" id="UP000559987">
    <property type="component" value="Unassembled WGS sequence"/>
</dbReference>
<proteinExistence type="predicted"/>
<name>A0A839UN57_9GAMM</name>
<comment type="caution">
    <text evidence="2">The sequence shown here is derived from an EMBL/GenBank/DDBJ whole genome shotgun (WGS) entry which is preliminary data.</text>
</comment>
<accession>A0A839UN57</accession>
<keyword evidence="3" id="KW-1185">Reference proteome</keyword>
<evidence type="ECO:0000313" key="2">
    <source>
        <dbReference type="EMBL" id="MBB3167176.1"/>
    </source>
</evidence>
<evidence type="ECO:0000256" key="1">
    <source>
        <dbReference type="SAM" id="SignalP"/>
    </source>
</evidence>
<protein>
    <submittedName>
        <fullName evidence="2">Uncharacterized protein</fullName>
    </submittedName>
</protein>
<evidence type="ECO:0000313" key="3">
    <source>
        <dbReference type="Proteomes" id="UP000559987"/>
    </source>
</evidence>
<feature type="signal peptide" evidence="1">
    <location>
        <begin position="1"/>
        <end position="21"/>
    </location>
</feature>
<sequence length="133" mass="14783">MKIFSILILVLTLAFNCTVTASEPSKCNGSPDKIADSLRLMFDELVEYYQHLESPNAEYRDYPRLPDAIKDGAILYIKDRGNTFGFGHVKVLSIECVIEFLPNSSYSSLACGIAAKDGPFMCRQSGLIHVDQN</sequence>